<dbReference type="Proteomes" id="UP001597394">
    <property type="component" value="Unassembled WGS sequence"/>
</dbReference>
<sequence>MKSILQKKQSRNSIFKGTAKLIALFLLVFSVFSLSSCSRDDDPADNDFFAGTYNGSVGYTDGTTTINKDNGSVFVTKIASGTKYNFRFSDSIPDLNGVQFEKTGDNTLVMVGSTATSYIRIDNNELKILYHADGKTWTANATR</sequence>
<protein>
    <submittedName>
        <fullName evidence="1">Uncharacterized protein</fullName>
    </submittedName>
</protein>
<comment type="caution">
    <text evidence="1">The sequence shown here is derived from an EMBL/GenBank/DDBJ whole genome shotgun (WGS) entry which is preliminary data.</text>
</comment>
<organism evidence="1 2">
    <name type="scientific">Kaistella montana</name>
    <dbReference type="NCBI Taxonomy" id="1849733"/>
    <lineage>
        <taxon>Bacteria</taxon>
        <taxon>Pseudomonadati</taxon>
        <taxon>Bacteroidota</taxon>
        <taxon>Flavobacteriia</taxon>
        <taxon>Flavobacteriales</taxon>
        <taxon>Weeksellaceae</taxon>
        <taxon>Chryseobacterium group</taxon>
        <taxon>Kaistella</taxon>
    </lineage>
</organism>
<dbReference type="EMBL" id="JBHULG010000002">
    <property type="protein sequence ID" value="MFD2545701.1"/>
    <property type="molecule type" value="Genomic_DNA"/>
</dbReference>
<proteinExistence type="predicted"/>
<dbReference type="RefSeq" id="WP_255930214.1">
    <property type="nucleotide sequence ID" value="NZ_JANFQP010000002.1"/>
</dbReference>
<evidence type="ECO:0000313" key="2">
    <source>
        <dbReference type="Proteomes" id="UP001597394"/>
    </source>
</evidence>
<reference evidence="2" key="1">
    <citation type="journal article" date="2019" name="Int. J. Syst. Evol. Microbiol.">
        <title>The Global Catalogue of Microorganisms (GCM) 10K type strain sequencing project: providing services to taxonomists for standard genome sequencing and annotation.</title>
        <authorList>
            <consortium name="The Broad Institute Genomics Platform"/>
            <consortium name="The Broad Institute Genome Sequencing Center for Infectious Disease"/>
            <person name="Wu L."/>
            <person name="Ma J."/>
        </authorList>
    </citation>
    <scope>NUCLEOTIDE SEQUENCE [LARGE SCALE GENOMIC DNA]</scope>
    <source>
        <strain evidence="2">KCTC 52204</strain>
    </source>
</reference>
<keyword evidence="2" id="KW-1185">Reference proteome</keyword>
<accession>A0ABW5KAB8</accession>
<name>A0ABW5KAB8_9FLAO</name>
<gene>
    <name evidence="1" type="ORF">ACFSO8_09525</name>
</gene>
<evidence type="ECO:0000313" key="1">
    <source>
        <dbReference type="EMBL" id="MFD2545701.1"/>
    </source>
</evidence>